<dbReference type="CDD" id="cd13921">
    <property type="entry name" value="Amicyanin"/>
    <property type="match status" value="1"/>
</dbReference>
<dbReference type="SUPFAM" id="SSF49503">
    <property type="entry name" value="Cupredoxins"/>
    <property type="match status" value="1"/>
</dbReference>
<feature type="domain" description="EfeO-type cupredoxin-like" evidence="3">
    <location>
        <begin position="5"/>
        <end position="103"/>
    </location>
</feature>
<dbReference type="InterPro" id="IPR028096">
    <property type="entry name" value="EfeO_Cupredoxin"/>
</dbReference>
<evidence type="ECO:0000313" key="5">
    <source>
        <dbReference type="Proteomes" id="UP000029424"/>
    </source>
</evidence>
<proteinExistence type="predicted"/>
<dbReference type="PANTHER" id="PTHR36507">
    <property type="entry name" value="BLL1555 PROTEIN"/>
    <property type="match status" value="1"/>
</dbReference>
<feature type="chain" id="PRO_5042566960" evidence="2">
    <location>
        <begin position="22"/>
        <end position="104"/>
    </location>
</feature>
<dbReference type="Proteomes" id="UP000029424">
    <property type="component" value="Chromosome 1"/>
</dbReference>
<keyword evidence="5" id="KW-1185">Reference proteome</keyword>
<dbReference type="AlphaFoldDB" id="A0AAI8FN77"/>
<dbReference type="InterPro" id="IPR008972">
    <property type="entry name" value="Cupredoxin"/>
</dbReference>
<gene>
    <name evidence="4" type="ORF">DM82_3225</name>
</gene>
<organism evidence="4 5">
    <name type="scientific">Burkholderia oklahomensis</name>
    <dbReference type="NCBI Taxonomy" id="342113"/>
    <lineage>
        <taxon>Bacteria</taxon>
        <taxon>Pseudomonadati</taxon>
        <taxon>Pseudomonadota</taxon>
        <taxon>Betaproteobacteria</taxon>
        <taxon>Burkholderiales</taxon>
        <taxon>Burkholderiaceae</taxon>
        <taxon>Burkholderia</taxon>
        <taxon>pseudomallei group</taxon>
    </lineage>
</organism>
<dbReference type="KEGG" id="bok:DM82_3225"/>
<protein>
    <submittedName>
        <fullName evidence="4">Copper binding s, plastocyanin/azurin family protein</fullName>
    </submittedName>
</protein>
<dbReference type="RefSeq" id="WP_010113148.1">
    <property type="nucleotide sequence ID" value="NZ_CADEQG010000004.1"/>
</dbReference>
<evidence type="ECO:0000313" key="4">
    <source>
        <dbReference type="EMBL" id="AIO66477.1"/>
    </source>
</evidence>
<sequence>MLACALLAGAGFAATASVAAAAGTHVVVIEGMRFIPQTLTVHRGDRVEWVNRDLVPHTASATSDAFDSGSIAPGARWRYVASKRGDYPYQCQLHPTMRATLIVR</sequence>
<accession>A0AAI8FN77</accession>
<feature type="signal peptide" evidence="2">
    <location>
        <begin position="1"/>
        <end position="21"/>
    </location>
</feature>
<keyword evidence="2" id="KW-0732">Signal</keyword>
<dbReference type="Pfam" id="PF13473">
    <property type="entry name" value="Cupredoxin_1"/>
    <property type="match status" value="1"/>
</dbReference>
<comment type="subcellular location">
    <subcellularLocation>
        <location evidence="1">Periplasm</location>
    </subcellularLocation>
</comment>
<dbReference type="GeneID" id="60547770"/>
<dbReference type="PANTHER" id="PTHR36507:SF1">
    <property type="entry name" value="BLL1555 PROTEIN"/>
    <property type="match status" value="1"/>
</dbReference>
<name>A0AAI8FN77_9BURK</name>
<dbReference type="InterPro" id="IPR052721">
    <property type="entry name" value="ET_Amicyanin"/>
</dbReference>
<dbReference type="InterPro" id="IPR035668">
    <property type="entry name" value="Amicyanin"/>
</dbReference>
<dbReference type="EMBL" id="CP008726">
    <property type="protein sequence ID" value="AIO66477.1"/>
    <property type="molecule type" value="Genomic_DNA"/>
</dbReference>
<evidence type="ECO:0000256" key="2">
    <source>
        <dbReference type="SAM" id="SignalP"/>
    </source>
</evidence>
<reference evidence="4 5" key="1">
    <citation type="submission" date="2014-06" db="EMBL/GenBank/DDBJ databases">
        <authorList>
            <person name="Bishop-Lilly K.A."/>
            <person name="Broomall S.M."/>
            <person name="Chain P.S."/>
            <person name="Chertkov O."/>
            <person name="Coyne S.R."/>
            <person name="Daligault H.E."/>
            <person name="Davenport K.W."/>
            <person name="Erkkila T."/>
            <person name="Frey K.G."/>
            <person name="Gibbons H.S."/>
            <person name="Gu W."/>
            <person name="Jaissle J."/>
            <person name="Johnson S.L."/>
            <person name="Koroleva G.I."/>
            <person name="Ladner J.T."/>
            <person name="Lo C.-C."/>
            <person name="Minogue T.D."/>
            <person name="Munk C."/>
            <person name="Palacios G.F."/>
            <person name="Redden C.L."/>
            <person name="Rosenzweig C.N."/>
            <person name="Scholz M.B."/>
            <person name="Teshima H."/>
            <person name="Xu Y."/>
        </authorList>
    </citation>
    <scope>NUCLEOTIDE SEQUENCE [LARGE SCALE GENOMIC DNA]</scope>
    <source>
        <strain evidence="4 5">EO147</strain>
    </source>
</reference>
<evidence type="ECO:0000259" key="3">
    <source>
        <dbReference type="Pfam" id="PF13473"/>
    </source>
</evidence>
<dbReference type="GO" id="GO:0042597">
    <property type="term" value="C:periplasmic space"/>
    <property type="evidence" value="ECO:0007669"/>
    <property type="project" value="UniProtKB-SubCell"/>
</dbReference>
<dbReference type="Gene3D" id="2.60.40.420">
    <property type="entry name" value="Cupredoxins - blue copper proteins"/>
    <property type="match status" value="1"/>
</dbReference>
<evidence type="ECO:0000256" key="1">
    <source>
        <dbReference type="ARBA" id="ARBA00004418"/>
    </source>
</evidence>